<dbReference type="EMBL" id="JACIJE010000001">
    <property type="protein sequence ID" value="MBB5687894.1"/>
    <property type="molecule type" value="Genomic_DNA"/>
</dbReference>
<sequence>MPKRAIASDRVRKPSIPFAQATIAGGFMFVCCTGVDRQGRFATGDVRAQTRQAIENIRALIEEAGGSLRDVVKCTVYVTSREDWAPMNEVYFAHFAEDPPHRVSCIVSGLGPPDALVEIDATAYLGTD</sequence>
<accession>A0A840Y1Z2</accession>
<name>A0A840Y1Z2_9PROT</name>
<comment type="caution">
    <text evidence="1">The sequence shown here is derived from an EMBL/GenBank/DDBJ whole genome shotgun (WGS) entry which is preliminary data.</text>
</comment>
<dbReference type="PANTHER" id="PTHR11803">
    <property type="entry name" value="2-IMINOBUTANOATE/2-IMINOPROPANOATE DEAMINASE RIDA"/>
    <property type="match status" value="1"/>
</dbReference>
<dbReference type="Proteomes" id="UP000562254">
    <property type="component" value="Unassembled WGS sequence"/>
</dbReference>
<gene>
    <name evidence="1" type="ORF">FHS88_000004</name>
</gene>
<dbReference type="InterPro" id="IPR035959">
    <property type="entry name" value="RutC-like_sf"/>
</dbReference>
<protein>
    <submittedName>
        <fullName evidence="1">Enamine deaminase RidA (YjgF/YER057c/UK114 family)</fullName>
    </submittedName>
</protein>
<evidence type="ECO:0000313" key="2">
    <source>
        <dbReference type="Proteomes" id="UP000562254"/>
    </source>
</evidence>
<dbReference type="GO" id="GO:0005829">
    <property type="term" value="C:cytosol"/>
    <property type="evidence" value="ECO:0007669"/>
    <property type="project" value="TreeGrafter"/>
</dbReference>
<dbReference type="RefSeq" id="WP_184479971.1">
    <property type="nucleotide sequence ID" value="NZ_JAAEDJ010000091.1"/>
</dbReference>
<dbReference type="CDD" id="cd00448">
    <property type="entry name" value="YjgF_YER057c_UK114_family"/>
    <property type="match status" value="1"/>
</dbReference>
<keyword evidence="2" id="KW-1185">Reference proteome</keyword>
<dbReference type="PANTHER" id="PTHR11803:SF39">
    <property type="entry name" value="2-IMINOBUTANOATE_2-IMINOPROPANOATE DEAMINASE"/>
    <property type="match status" value="1"/>
</dbReference>
<dbReference type="Gene3D" id="3.30.1330.40">
    <property type="entry name" value="RutC-like"/>
    <property type="match status" value="1"/>
</dbReference>
<dbReference type="InterPro" id="IPR006175">
    <property type="entry name" value="YjgF/YER057c/UK114"/>
</dbReference>
<dbReference type="SUPFAM" id="SSF55298">
    <property type="entry name" value="YjgF-like"/>
    <property type="match status" value="1"/>
</dbReference>
<reference evidence="1 2" key="1">
    <citation type="submission" date="2020-08" db="EMBL/GenBank/DDBJ databases">
        <title>Genomic Encyclopedia of Type Strains, Phase IV (KMG-IV): sequencing the most valuable type-strain genomes for metagenomic binning, comparative biology and taxonomic classification.</title>
        <authorList>
            <person name="Goeker M."/>
        </authorList>
    </citation>
    <scope>NUCLEOTIDE SEQUENCE [LARGE SCALE GENOMIC DNA]</scope>
    <source>
        <strain evidence="1 2">DSM 25895</strain>
    </source>
</reference>
<evidence type="ECO:0000313" key="1">
    <source>
        <dbReference type="EMBL" id="MBB5687894.1"/>
    </source>
</evidence>
<proteinExistence type="predicted"/>
<dbReference type="AlphaFoldDB" id="A0A840Y1Z2"/>
<organism evidence="1 2">
    <name type="scientific">Neoroseomonas alkaliterrae</name>
    <dbReference type="NCBI Taxonomy" id="1452450"/>
    <lineage>
        <taxon>Bacteria</taxon>
        <taxon>Pseudomonadati</taxon>
        <taxon>Pseudomonadota</taxon>
        <taxon>Alphaproteobacteria</taxon>
        <taxon>Acetobacterales</taxon>
        <taxon>Acetobacteraceae</taxon>
        <taxon>Neoroseomonas</taxon>
    </lineage>
</organism>
<dbReference type="GO" id="GO:0019239">
    <property type="term" value="F:deaminase activity"/>
    <property type="evidence" value="ECO:0007669"/>
    <property type="project" value="TreeGrafter"/>
</dbReference>
<dbReference type="Pfam" id="PF01042">
    <property type="entry name" value="Ribonuc_L-PSP"/>
    <property type="match status" value="1"/>
</dbReference>